<evidence type="ECO:0000313" key="1">
    <source>
        <dbReference type="EMBL" id="OAA83919.1"/>
    </source>
</evidence>
<proteinExistence type="predicted"/>
<reference evidence="1 2" key="1">
    <citation type="journal article" date="2015" name="Biotechnol. Bioeng.">
        <title>Genome sequence and phenotypic characterization of Caulobacter segnis.</title>
        <authorList>
            <person name="Patel S."/>
            <person name="Fletcher B."/>
            <person name="Scott D.C."/>
            <person name="Ely B."/>
        </authorList>
    </citation>
    <scope>NUCLEOTIDE SEQUENCE [LARGE SCALE GENOMIC DNA]</scope>
    <source>
        <strain evidence="1 2">ERI-2</strain>
    </source>
</reference>
<gene>
    <name evidence="1" type="ORF">WY13_03048</name>
</gene>
<dbReference type="InterPro" id="IPR029033">
    <property type="entry name" value="His_PPase_superfam"/>
</dbReference>
<organism evidence="1 2">
    <name type="scientific">Clostridium ljungdahlii</name>
    <dbReference type="NCBI Taxonomy" id="1538"/>
    <lineage>
        <taxon>Bacteria</taxon>
        <taxon>Bacillati</taxon>
        <taxon>Bacillota</taxon>
        <taxon>Clostridia</taxon>
        <taxon>Eubacteriales</taxon>
        <taxon>Clostridiaceae</taxon>
        <taxon>Clostridium</taxon>
    </lineage>
</organism>
<dbReference type="SUPFAM" id="SSF53254">
    <property type="entry name" value="Phosphoglycerate mutase-like"/>
    <property type="match status" value="1"/>
</dbReference>
<dbReference type="PIRSF" id="PIRSF000709">
    <property type="entry name" value="6PFK_2-Ptase"/>
    <property type="match status" value="1"/>
</dbReference>
<evidence type="ECO:0000313" key="2">
    <source>
        <dbReference type="Proteomes" id="UP000077407"/>
    </source>
</evidence>
<dbReference type="InterPro" id="IPR013078">
    <property type="entry name" value="His_Pase_superF_clade-1"/>
</dbReference>
<sequence>MSRKIYLIRHGKINVGNEKRYIGITDIPLNEEGTLQVLKLKSFLKK</sequence>
<protein>
    <submittedName>
        <fullName evidence="1">Uncharacterized protein</fullName>
    </submittedName>
</protein>
<accession>A0A168LZU8</accession>
<comment type="caution">
    <text evidence="1">The sequence shown here is derived from an EMBL/GenBank/DDBJ whole genome shotgun (WGS) entry which is preliminary data.</text>
</comment>
<dbReference type="AlphaFoldDB" id="A0A168LZU8"/>
<dbReference type="PATRIC" id="fig|1538.10.peg.3068"/>
<name>A0A168LZU8_9CLOT</name>
<dbReference type="EMBL" id="LITT01000046">
    <property type="protein sequence ID" value="OAA83919.1"/>
    <property type="molecule type" value="Genomic_DNA"/>
</dbReference>
<dbReference type="Gene3D" id="3.40.50.1240">
    <property type="entry name" value="Phosphoglycerate mutase-like"/>
    <property type="match status" value="1"/>
</dbReference>
<dbReference type="Proteomes" id="UP000077407">
    <property type="component" value="Unassembled WGS sequence"/>
</dbReference>
<dbReference type="Pfam" id="PF00300">
    <property type="entry name" value="His_Phos_1"/>
    <property type="match status" value="1"/>
</dbReference>